<evidence type="ECO:0000256" key="2">
    <source>
        <dbReference type="ARBA" id="ARBA00004275"/>
    </source>
</evidence>
<dbReference type="Gene3D" id="3.40.50.980">
    <property type="match status" value="2"/>
</dbReference>
<dbReference type="Pfam" id="PF00501">
    <property type="entry name" value="AMP-binding"/>
    <property type="match status" value="1"/>
</dbReference>
<keyword evidence="5" id="KW-0689">Ribosomal protein</keyword>
<dbReference type="GO" id="GO:1990904">
    <property type="term" value="C:ribonucleoprotein complex"/>
    <property type="evidence" value="ECO:0007669"/>
    <property type="project" value="UniProtKB-KW"/>
</dbReference>
<dbReference type="Pfam" id="PF07147">
    <property type="entry name" value="PDCD9"/>
    <property type="match status" value="1"/>
</dbReference>
<keyword evidence="7" id="KW-0576">Peroxisome</keyword>
<dbReference type="CDD" id="cd05911">
    <property type="entry name" value="Firefly_Luc_like"/>
    <property type="match status" value="1"/>
</dbReference>
<dbReference type="PANTHER" id="PTHR24096:SF149">
    <property type="entry name" value="AMP-BINDING DOMAIN-CONTAINING PROTEIN-RELATED"/>
    <property type="match status" value="1"/>
</dbReference>
<gene>
    <name evidence="11" type="ORF">NQ315_012683</name>
</gene>
<accession>A0AAV8VS38</accession>
<evidence type="ECO:0000313" key="11">
    <source>
        <dbReference type="EMBL" id="KAJ8917191.1"/>
    </source>
</evidence>
<sequence length="1026" mass="116942">MRDQKNIVYGPELEKLIDVSLGELLLLTLKAYEDNVLQVDGETGEELTARLLLKRAIKLAKWFKSVGVGVGDSVSINSENRLEFCVVPCAAFLIGATFAPLNPDYTPRELKHVLGLSKPKIIFCSQRTIDKMSGILHEHPYVTNLVLFGKEKSTHANVLMFQTLLEGCEAKEVDEEFEATPVDPKEAVATILCSSGTTGLPKGVMCTHENMTTYVDVVRTTFTDIIYNEDPSDAIIGLTPFFHSFGFMLLFLNTLRGKKMVVISKFKPKLFLDVLVKYKINCTAPSIPVPAEAPASQAVRPVVHQGDAQRRRPLGKDLEKNLKEKFNVKHVSQAYGMTETTLGVLVTPYGSGKAGSSGRIVPGMMAKIVDEDGKALGPYEEGELCFKGPLIMKGYVGDDESTRNTIDSEGWLHTGDVGYYDDEEYFFVVDRIKELIKYKAFQVAPAELEALLQTHPAVQDAAVIGLPNEEAGELPLAFVVKKTGKNVTEKEIEKFVADNVSPQKQLRGGVIFLKEIPKNPTGKILRRRVERKKQAGHDELRAVKTVEEKQIKLNIQRYYGFRSHMLLEHLVPYNNLSLAQHVTKTHLIVQDSLPEYYKGVAVDELVDKVKAEVEEAVLIELHGYKRTHADKEVPDGELENILSTSIVRSINRVLTNKMYETHPHLLDLQIDLDARIESSWYAGGMDAPERIKNLRRRMKYMDEDYVDTPIDRLMVYHGSPSLTVRSQLPLNPVVPFAEAENPDLVVPVFRYDPRVVGTTIEYRHVANIPGFWPGDPYRFGLTSYHKRGHLLPRKDMYKDPEDDKEALHRQGILASFGWLSAQANLLGFTTFNDITYPLVTQTVITNGKVWSFYVYQMNTMLLHSKYIKENPKTNICWTTGELKLFEGVEENKLVGLNEDVLKLLLKLYANAPESRLGLNLAPYLSTEEKLAADYKDDEKRTWLEREYKYLVSNRPRLKEFYQVYSWEKIYKIDHKTRFMEKKLRPFELFIKPEKRRLDERKPFYIPRKLRPELPRWKGRDAKEFFP</sequence>
<evidence type="ECO:0000256" key="3">
    <source>
        <dbReference type="ARBA" id="ARBA00006432"/>
    </source>
</evidence>
<dbReference type="PANTHER" id="PTHR24096">
    <property type="entry name" value="LONG-CHAIN-FATTY-ACID--COA LIGASE"/>
    <property type="match status" value="1"/>
</dbReference>
<evidence type="ECO:0000313" key="12">
    <source>
        <dbReference type="Proteomes" id="UP001159042"/>
    </source>
</evidence>
<dbReference type="PROSITE" id="PS00455">
    <property type="entry name" value="AMP_BINDING"/>
    <property type="match status" value="1"/>
</dbReference>
<dbReference type="InterPro" id="IPR000873">
    <property type="entry name" value="AMP-dep_synth/lig_dom"/>
</dbReference>
<dbReference type="GO" id="GO:0006412">
    <property type="term" value="P:translation"/>
    <property type="evidence" value="ECO:0007669"/>
    <property type="project" value="InterPro"/>
</dbReference>
<evidence type="ECO:0000259" key="9">
    <source>
        <dbReference type="Pfam" id="PF00501"/>
    </source>
</evidence>
<evidence type="ECO:0000256" key="7">
    <source>
        <dbReference type="ARBA" id="ARBA00023140"/>
    </source>
</evidence>
<dbReference type="EMBL" id="JANEYG010000035">
    <property type="protein sequence ID" value="KAJ8917191.1"/>
    <property type="molecule type" value="Genomic_DNA"/>
</dbReference>
<dbReference type="Gene3D" id="2.30.38.10">
    <property type="entry name" value="Luciferase, Domain 3"/>
    <property type="match status" value="1"/>
</dbReference>
<dbReference type="FunFam" id="3.30.300.30:FF:000007">
    <property type="entry name" value="4-coumarate--CoA ligase 2"/>
    <property type="match status" value="1"/>
</dbReference>
<dbReference type="GO" id="GO:0003735">
    <property type="term" value="F:structural constituent of ribosome"/>
    <property type="evidence" value="ECO:0007669"/>
    <property type="project" value="InterPro"/>
</dbReference>
<evidence type="ECO:0000256" key="8">
    <source>
        <dbReference type="ARBA" id="ARBA00023274"/>
    </source>
</evidence>
<evidence type="ECO:0000259" key="10">
    <source>
        <dbReference type="Pfam" id="PF13193"/>
    </source>
</evidence>
<evidence type="ECO:0000256" key="6">
    <source>
        <dbReference type="ARBA" id="ARBA00023128"/>
    </source>
</evidence>
<keyword evidence="4" id="KW-0436">Ligase</keyword>
<dbReference type="InterPro" id="IPR010793">
    <property type="entry name" value="Ribosomal_mL37/mL65"/>
</dbReference>
<comment type="caution">
    <text evidence="11">The sequence shown here is derived from an EMBL/GenBank/DDBJ whole genome shotgun (WGS) entry which is preliminary data.</text>
</comment>
<feature type="domain" description="AMP-dependent synthetase/ligase" evidence="9">
    <location>
        <begin position="33"/>
        <end position="395"/>
    </location>
</feature>
<comment type="similarity">
    <text evidence="3">Belongs to the ATP-dependent AMP-binding enzyme family.</text>
</comment>
<dbReference type="InterPro" id="IPR025110">
    <property type="entry name" value="AMP-bd_C"/>
</dbReference>
<dbReference type="SUPFAM" id="SSF56801">
    <property type="entry name" value="Acetyl-CoA synthetase-like"/>
    <property type="match status" value="1"/>
</dbReference>
<dbReference type="Pfam" id="PF13193">
    <property type="entry name" value="AMP-binding_C"/>
    <property type="match status" value="1"/>
</dbReference>
<name>A0AAV8VS38_9CUCU</name>
<keyword evidence="6" id="KW-0496">Mitochondrion</keyword>
<keyword evidence="8" id="KW-0687">Ribonucleoprotein</keyword>
<protein>
    <submittedName>
        <fullName evidence="11">Uncharacterized protein</fullName>
    </submittedName>
</protein>
<comment type="subcellular location">
    <subcellularLocation>
        <location evidence="1">Mitochondrion</location>
    </subcellularLocation>
    <subcellularLocation>
        <location evidence="2">Peroxisome</location>
    </subcellularLocation>
</comment>
<evidence type="ECO:0000256" key="1">
    <source>
        <dbReference type="ARBA" id="ARBA00004173"/>
    </source>
</evidence>
<proteinExistence type="inferred from homology"/>
<dbReference type="Gene3D" id="3.30.300.30">
    <property type="match status" value="1"/>
</dbReference>
<dbReference type="GO" id="GO:0005840">
    <property type="term" value="C:ribosome"/>
    <property type="evidence" value="ECO:0007669"/>
    <property type="project" value="UniProtKB-KW"/>
</dbReference>
<dbReference type="GO" id="GO:0016405">
    <property type="term" value="F:CoA-ligase activity"/>
    <property type="evidence" value="ECO:0007669"/>
    <property type="project" value="TreeGrafter"/>
</dbReference>
<dbReference type="GO" id="GO:0005777">
    <property type="term" value="C:peroxisome"/>
    <property type="evidence" value="ECO:0007669"/>
    <property type="project" value="UniProtKB-SubCell"/>
</dbReference>
<keyword evidence="12" id="KW-1185">Reference proteome</keyword>
<dbReference type="AlphaFoldDB" id="A0AAV8VS38"/>
<reference evidence="11 12" key="1">
    <citation type="journal article" date="2023" name="Insect Mol. Biol.">
        <title>Genome sequencing provides insights into the evolution of gene families encoding plant cell wall-degrading enzymes in longhorned beetles.</title>
        <authorList>
            <person name="Shin N.R."/>
            <person name="Okamura Y."/>
            <person name="Kirsch R."/>
            <person name="Pauchet Y."/>
        </authorList>
    </citation>
    <scope>NUCLEOTIDE SEQUENCE [LARGE SCALE GENOMIC DNA]</scope>
    <source>
        <strain evidence="11">EAD_L_NR</strain>
    </source>
</reference>
<feature type="domain" description="AMP-binding enzyme C-terminal" evidence="10">
    <location>
        <begin position="447"/>
        <end position="523"/>
    </location>
</feature>
<dbReference type="GO" id="GO:0005739">
    <property type="term" value="C:mitochondrion"/>
    <property type="evidence" value="ECO:0007669"/>
    <property type="project" value="UniProtKB-SubCell"/>
</dbReference>
<dbReference type="InterPro" id="IPR045851">
    <property type="entry name" value="AMP-bd_C_sf"/>
</dbReference>
<dbReference type="Proteomes" id="UP001159042">
    <property type="component" value="Unassembled WGS sequence"/>
</dbReference>
<evidence type="ECO:0000256" key="4">
    <source>
        <dbReference type="ARBA" id="ARBA00022598"/>
    </source>
</evidence>
<organism evidence="11 12">
    <name type="scientific">Exocentrus adspersus</name>
    <dbReference type="NCBI Taxonomy" id="1586481"/>
    <lineage>
        <taxon>Eukaryota</taxon>
        <taxon>Metazoa</taxon>
        <taxon>Ecdysozoa</taxon>
        <taxon>Arthropoda</taxon>
        <taxon>Hexapoda</taxon>
        <taxon>Insecta</taxon>
        <taxon>Pterygota</taxon>
        <taxon>Neoptera</taxon>
        <taxon>Endopterygota</taxon>
        <taxon>Coleoptera</taxon>
        <taxon>Polyphaga</taxon>
        <taxon>Cucujiformia</taxon>
        <taxon>Chrysomeloidea</taxon>
        <taxon>Cerambycidae</taxon>
        <taxon>Lamiinae</taxon>
        <taxon>Acanthocinini</taxon>
        <taxon>Exocentrus</taxon>
    </lineage>
</organism>
<evidence type="ECO:0000256" key="5">
    <source>
        <dbReference type="ARBA" id="ARBA00022980"/>
    </source>
</evidence>
<dbReference type="InterPro" id="IPR020845">
    <property type="entry name" value="AMP-binding_CS"/>
</dbReference>